<keyword evidence="8 10" id="KW-0414">Isoprene biosynthesis</keyword>
<keyword evidence="5 10" id="KW-0547">Nucleotide-binding</keyword>
<keyword evidence="4 10" id="KW-0808">Transferase</keyword>
<dbReference type="Gene3D" id="3.30.230.10">
    <property type="match status" value="1"/>
</dbReference>
<dbReference type="InterPro" id="IPR004424">
    <property type="entry name" value="IspE"/>
</dbReference>
<dbReference type="InterPro" id="IPR013750">
    <property type="entry name" value="GHMP_kinase_C_dom"/>
</dbReference>
<evidence type="ECO:0000256" key="10">
    <source>
        <dbReference type="HAMAP-Rule" id="MF_00061"/>
    </source>
</evidence>
<dbReference type="EC" id="2.7.1.148" evidence="2 10"/>
<feature type="domain" description="GHMP kinase N-terminal" evidence="11">
    <location>
        <begin position="68"/>
        <end position="141"/>
    </location>
</feature>
<dbReference type="InterPro" id="IPR014721">
    <property type="entry name" value="Ribsml_uS5_D2-typ_fold_subgr"/>
</dbReference>
<feature type="active site" evidence="10">
    <location>
        <position position="136"/>
    </location>
</feature>
<dbReference type="InterPro" id="IPR036554">
    <property type="entry name" value="GHMP_kinase_C_sf"/>
</dbReference>
<feature type="domain" description="GHMP kinase C-terminal" evidence="12">
    <location>
        <begin position="213"/>
        <end position="277"/>
    </location>
</feature>
<evidence type="ECO:0000256" key="7">
    <source>
        <dbReference type="ARBA" id="ARBA00022840"/>
    </source>
</evidence>
<dbReference type="SUPFAM" id="SSF55060">
    <property type="entry name" value="GHMP Kinase, C-terminal domain"/>
    <property type="match status" value="1"/>
</dbReference>
<evidence type="ECO:0000313" key="13">
    <source>
        <dbReference type="EMBL" id="KCZ59829.1"/>
    </source>
</evidence>
<comment type="caution">
    <text evidence="13">The sequence shown here is derived from an EMBL/GenBank/DDBJ whole genome shotgun (WGS) entry which is preliminary data.</text>
</comment>
<sequence>MPTTLAPAKVNLFLHVGEVQANGRHPLDSLVMFAGPEAADRVSVETADKLTLNVTGPRSAGLEIDERNLVLRAANALLEASGKMRGAALTLDKHLPVAAGIGGGSADAGATLRLLRDLWSLDADLVQQVAVPLGGDVPVALTRRTALMQGEGERVLVQEEMPTLPAVLVNPGVDCPTGAVFKAFDAAGAGAGFSELARIPRFETATTMIDWLESQRNDLEPVAIDLVPVIGKVLAAMSELPQARLARMSGSGATCFALFDTRDAADVAAEDIAATYPDWWVRATGLGDTA</sequence>
<evidence type="ECO:0000256" key="2">
    <source>
        <dbReference type="ARBA" id="ARBA00012052"/>
    </source>
</evidence>
<dbReference type="PATRIC" id="fig|1280948.3.peg.2452"/>
<comment type="pathway">
    <text evidence="10">Isoprenoid biosynthesis; isopentenyl diphosphate biosynthesis via DXP pathway; isopentenyl diphosphate from 1-deoxy-D-xylulose 5-phosphate: step 3/6.</text>
</comment>
<dbReference type="UniPathway" id="UPA00056">
    <property type="reaction ID" value="UER00094"/>
</dbReference>
<keyword evidence="14" id="KW-1185">Reference proteome</keyword>
<evidence type="ECO:0000256" key="3">
    <source>
        <dbReference type="ARBA" id="ARBA00017473"/>
    </source>
</evidence>
<dbReference type="OrthoDB" id="9809438at2"/>
<evidence type="ECO:0000256" key="1">
    <source>
        <dbReference type="ARBA" id="ARBA00009684"/>
    </source>
</evidence>
<dbReference type="GO" id="GO:0019288">
    <property type="term" value="P:isopentenyl diphosphate biosynthetic process, methylerythritol 4-phosphate pathway"/>
    <property type="evidence" value="ECO:0007669"/>
    <property type="project" value="UniProtKB-UniRule"/>
</dbReference>
<dbReference type="GO" id="GO:0005524">
    <property type="term" value="F:ATP binding"/>
    <property type="evidence" value="ECO:0007669"/>
    <property type="project" value="UniProtKB-UniRule"/>
</dbReference>
<evidence type="ECO:0000256" key="8">
    <source>
        <dbReference type="ARBA" id="ARBA00023229"/>
    </source>
</evidence>
<dbReference type="GO" id="GO:0016114">
    <property type="term" value="P:terpenoid biosynthetic process"/>
    <property type="evidence" value="ECO:0007669"/>
    <property type="project" value="UniProtKB-UniRule"/>
</dbReference>
<dbReference type="RefSeq" id="WP_035553092.1">
    <property type="nucleotide sequence ID" value="NZ_AWFH01000034.1"/>
</dbReference>
<dbReference type="Pfam" id="PF08544">
    <property type="entry name" value="GHMP_kinases_C"/>
    <property type="match status" value="1"/>
</dbReference>
<dbReference type="PANTHER" id="PTHR43527">
    <property type="entry name" value="4-DIPHOSPHOCYTIDYL-2-C-METHYL-D-ERYTHRITOL KINASE, CHLOROPLASTIC"/>
    <property type="match status" value="1"/>
</dbReference>
<evidence type="ECO:0000256" key="6">
    <source>
        <dbReference type="ARBA" id="ARBA00022777"/>
    </source>
</evidence>
<evidence type="ECO:0000256" key="4">
    <source>
        <dbReference type="ARBA" id="ARBA00022679"/>
    </source>
</evidence>
<feature type="binding site" evidence="10">
    <location>
        <begin position="96"/>
        <end position="106"/>
    </location>
    <ligand>
        <name>ATP</name>
        <dbReference type="ChEBI" id="CHEBI:30616"/>
    </ligand>
</feature>
<dbReference type="Pfam" id="PF00288">
    <property type="entry name" value="GHMP_kinases_N"/>
    <property type="match status" value="1"/>
</dbReference>
<dbReference type="eggNOG" id="COG1947">
    <property type="taxonomic scope" value="Bacteria"/>
</dbReference>
<dbReference type="Proteomes" id="UP000024547">
    <property type="component" value="Unassembled WGS sequence"/>
</dbReference>
<evidence type="ECO:0000259" key="12">
    <source>
        <dbReference type="Pfam" id="PF08544"/>
    </source>
</evidence>
<evidence type="ECO:0000313" key="14">
    <source>
        <dbReference type="Proteomes" id="UP000024547"/>
    </source>
</evidence>
<dbReference type="AlphaFoldDB" id="A0A059DZS3"/>
<dbReference type="HAMAP" id="MF_00061">
    <property type="entry name" value="IspE"/>
    <property type="match status" value="1"/>
</dbReference>
<dbReference type="PIRSF" id="PIRSF010376">
    <property type="entry name" value="IspE"/>
    <property type="match status" value="1"/>
</dbReference>
<dbReference type="SUPFAM" id="SSF54211">
    <property type="entry name" value="Ribosomal protein S5 domain 2-like"/>
    <property type="match status" value="1"/>
</dbReference>
<feature type="active site" evidence="10">
    <location>
        <position position="9"/>
    </location>
</feature>
<dbReference type="NCBIfam" id="NF011202">
    <property type="entry name" value="PRK14608.1"/>
    <property type="match status" value="1"/>
</dbReference>
<dbReference type="GO" id="GO:0050515">
    <property type="term" value="F:4-(cytidine 5'-diphospho)-2-C-methyl-D-erythritol kinase activity"/>
    <property type="evidence" value="ECO:0007669"/>
    <property type="project" value="UniProtKB-UniRule"/>
</dbReference>
<proteinExistence type="inferred from homology"/>
<reference evidence="13 14" key="1">
    <citation type="journal article" date="2014" name="Antonie Van Leeuwenhoek">
        <title>Hyphomonas beringensis sp. nov. and Hyphomonas chukchiensis sp. nov., isolated from surface seawater of the Bering Sea and Chukchi Sea.</title>
        <authorList>
            <person name="Li C."/>
            <person name="Lai Q."/>
            <person name="Li G."/>
            <person name="Dong C."/>
            <person name="Wang J."/>
            <person name="Liao Y."/>
            <person name="Shao Z."/>
        </authorList>
    </citation>
    <scope>NUCLEOTIDE SEQUENCE [LARGE SCALE GENOMIC DNA]</scope>
    <source>
        <strain evidence="13 14">22II1-22F38</strain>
    </source>
</reference>
<keyword evidence="7 10" id="KW-0067">ATP-binding</keyword>
<gene>
    <name evidence="10" type="primary">ispE</name>
    <name evidence="13" type="ORF">HY36_06785</name>
</gene>
<comment type="function">
    <text evidence="10">Catalyzes the phosphorylation of the position 2 hydroxy group of 4-diphosphocytidyl-2C-methyl-D-erythritol.</text>
</comment>
<dbReference type="NCBIfam" id="TIGR00154">
    <property type="entry name" value="ispE"/>
    <property type="match status" value="1"/>
</dbReference>
<accession>A0A059DZS3</accession>
<comment type="catalytic activity">
    <reaction evidence="10">
        <text>4-CDP-2-C-methyl-D-erythritol + ATP = 4-CDP-2-C-methyl-D-erythritol 2-phosphate + ADP + H(+)</text>
        <dbReference type="Rhea" id="RHEA:18437"/>
        <dbReference type="ChEBI" id="CHEBI:15378"/>
        <dbReference type="ChEBI" id="CHEBI:30616"/>
        <dbReference type="ChEBI" id="CHEBI:57823"/>
        <dbReference type="ChEBI" id="CHEBI:57919"/>
        <dbReference type="ChEBI" id="CHEBI:456216"/>
        <dbReference type="EC" id="2.7.1.148"/>
    </reaction>
</comment>
<dbReference type="EMBL" id="AWFH01000034">
    <property type="protein sequence ID" value="KCZ59829.1"/>
    <property type="molecule type" value="Genomic_DNA"/>
</dbReference>
<comment type="similarity">
    <text evidence="1 10">Belongs to the GHMP kinase family. IspE subfamily.</text>
</comment>
<evidence type="ECO:0000259" key="11">
    <source>
        <dbReference type="Pfam" id="PF00288"/>
    </source>
</evidence>
<organism evidence="13 14">
    <name type="scientific">Hyphomonas atlantica</name>
    <dbReference type="NCBI Taxonomy" id="1280948"/>
    <lineage>
        <taxon>Bacteria</taxon>
        <taxon>Pseudomonadati</taxon>
        <taxon>Pseudomonadota</taxon>
        <taxon>Alphaproteobacteria</taxon>
        <taxon>Hyphomonadales</taxon>
        <taxon>Hyphomonadaceae</taxon>
        <taxon>Hyphomonas</taxon>
    </lineage>
</organism>
<dbReference type="Gene3D" id="3.30.70.890">
    <property type="entry name" value="GHMP kinase, C-terminal domain"/>
    <property type="match status" value="1"/>
</dbReference>
<keyword evidence="6 10" id="KW-0418">Kinase</keyword>
<evidence type="ECO:0000256" key="9">
    <source>
        <dbReference type="ARBA" id="ARBA00032554"/>
    </source>
</evidence>
<dbReference type="STRING" id="1280948.HY36_06785"/>
<dbReference type="InterPro" id="IPR006204">
    <property type="entry name" value="GHMP_kinase_N_dom"/>
</dbReference>
<dbReference type="PANTHER" id="PTHR43527:SF2">
    <property type="entry name" value="4-DIPHOSPHOCYTIDYL-2-C-METHYL-D-ERYTHRITOL KINASE, CHLOROPLASTIC"/>
    <property type="match status" value="1"/>
</dbReference>
<evidence type="ECO:0000256" key="5">
    <source>
        <dbReference type="ARBA" id="ARBA00022741"/>
    </source>
</evidence>
<name>A0A059DZS3_9PROT</name>
<protein>
    <recommendedName>
        <fullName evidence="3 10">4-diphosphocytidyl-2-C-methyl-D-erythritol kinase</fullName>
        <shortName evidence="10">CMK</shortName>
        <ecNumber evidence="2 10">2.7.1.148</ecNumber>
    </recommendedName>
    <alternativeName>
        <fullName evidence="9 10">4-(cytidine-5'-diphospho)-2-C-methyl-D-erythritol kinase</fullName>
    </alternativeName>
</protein>
<dbReference type="InterPro" id="IPR020568">
    <property type="entry name" value="Ribosomal_Su5_D2-typ_SF"/>
</dbReference>